<keyword evidence="2" id="KW-1185">Reference proteome</keyword>
<name>A0ABN6T741_9BURK</name>
<dbReference type="Gene3D" id="1.10.1660.10">
    <property type="match status" value="1"/>
</dbReference>
<organism evidence="1 2">
    <name type="scientific">Massilia varians</name>
    <dbReference type="NCBI Taxonomy" id="457921"/>
    <lineage>
        <taxon>Bacteria</taxon>
        <taxon>Pseudomonadati</taxon>
        <taxon>Pseudomonadota</taxon>
        <taxon>Betaproteobacteria</taxon>
        <taxon>Burkholderiales</taxon>
        <taxon>Oxalobacteraceae</taxon>
        <taxon>Telluria group</taxon>
        <taxon>Massilia</taxon>
    </lineage>
</organism>
<accession>A0ABN6T741</accession>
<sequence length="103" mass="11489">MQQPQTLTGVLLEEVALSLEELARAANVEPEWVVRHVQAGVLGGGPATQVTSLRFGSNDLDRVRRLLSIERDFEANEQIAALVIDLSDEVRRLRTRMRVLGLK</sequence>
<protein>
    <recommendedName>
        <fullName evidence="3">MerR family transcriptional regulator</fullName>
    </recommendedName>
</protein>
<reference evidence="1" key="1">
    <citation type="submission" date="2022-11" db="EMBL/GenBank/DDBJ databases">
        <title>Isolation and characterization of PLA-degrading bacterium Massilia sp. from Antarctic soil.</title>
        <authorList>
            <person name="Sato K."/>
            <person name="Gomez-Fuentes C."/>
            <person name="Ahmad S.A."/>
            <person name="Zulkharnain A."/>
        </authorList>
    </citation>
    <scope>NUCLEOTIDE SEQUENCE</scope>
    <source>
        <strain evidence="1">N-3</strain>
    </source>
</reference>
<proteinExistence type="predicted"/>
<dbReference type="EMBL" id="AP026966">
    <property type="protein sequence ID" value="BDT58075.1"/>
    <property type="molecule type" value="Genomic_DNA"/>
</dbReference>
<dbReference type="RefSeq" id="WP_281913408.1">
    <property type="nucleotide sequence ID" value="NZ_AP026966.1"/>
</dbReference>
<evidence type="ECO:0000313" key="2">
    <source>
        <dbReference type="Proteomes" id="UP001163336"/>
    </source>
</evidence>
<dbReference type="Proteomes" id="UP001163336">
    <property type="component" value="Chromosome"/>
</dbReference>
<evidence type="ECO:0000313" key="1">
    <source>
        <dbReference type="EMBL" id="BDT58075.1"/>
    </source>
</evidence>
<evidence type="ECO:0008006" key="3">
    <source>
        <dbReference type="Google" id="ProtNLM"/>
    </source>
</evidence>
<gene>
    <name evidence="1" type="ORF">MasN3_15690</name>
</gene>